<proteinExistence type="predicted"/>
<feature type="compositionally biased region" description="Polar residues" evidence="1">
    <location>
        <begin position="31"/>
        <end position="46"/>
    </location>
</feature>
<sequence>MSRILPQPSDGAGYVTSASTTSTSHARELSEGSSNWSVESGFSNLSIDDKVAATGDTRNQTAFPGPQNTSRPASQNPQWNARPGYPYQHPQSIPSYGMPNGGIQASTSRYNPSQSGYQSQTPSVFGQSWGNTTRTWSVATQTRRELSTSQPNDEEKLQEVSRSVDTTPGATITQPDLLRLNSKIAAHRRFRGTPGSVEKLDPSRSTIPIDVKMILTEKKTSMSGILDTCISKKDSFQKFFGRN</sequence>
<protein>
    <submittedName>
        <fullName evidence="2">Uncharacterized protein</fullName>
    </submittedName>
</protein>
<evidence type="ECO:0000256" key="1">
    <source>
        <dbReference type="SAM" id="MobiDB-lite"/>
    </source>
</evidence>
<dbReference type="EMBL" id="ML994667">
    <property type="protein sequence ID" value="KAF2179455.1"/>
    <property type="molecule type" value="Genomic_DNA"/>
</dbReference>
<keyword evidence="3" id="KW-1185">Reference proteome</keyword>
<evidence type="ECO:0000313" key="3">
    <source>
        <dbReference type="Proteomes" id="UP000800200"/>
    </source>
</evidence>
<gene>
    <name evidence="2" type="ORF">K469DRAFT_694142</name>
</gene>
<dbReference type="Proteomes" id="UP000800200">
    <property type="component" value="Unassembled WGS sequence"/>
</dbReference>
<organism evidence="2 3">
    <name type="scientific">Zopfia rhizophila CBS 207.26</name>
    <dbReference type="NCBI Taxonomy" id="1314779"/>
    <lineage>
        <taxon>Eukaryota</taxon>
        <taxon>Fungi</taxon>
        <taxon>Dikarya</taxon>
        <taxon>Ascomycota</taxon>
        <taxon>Pezizomycotina</taxon>
        <taxon>Dothideomycetes</taxon>
        <taxon>Dothideomycetes incertae sedis</taxon>
        <taxon>Zopfiaceae</taxon>
        <taxon>Zopfia</taxon>
    </lineage>
</organism>
<evidence type="ECO:0000313" key="2">
    <source>
        <dbReference type="EMBL" id="KAF2179455.1"/>
    </source>
</evidence>
<reference evidence="2" key="1">
    <citation type="journal article" date="2020" name="Stud. Mycol.">
        <title>101 Dothideomycetes genomes: a test case for predicting lifestyles and emergence of pathogens.</title>
        <authorList>
            <person name="Haridas S."/>
            <person name="Albert R."/>
            <person name="Binder M."/>
            <person name="Bloem J."/>
            <person name="Labutti K."/>
            <person name="Salamov A."/>
            <person name="Andreopoulos B."/>
            <person name="Baker S."/>
            <person name="Barry K."/>
            <person name="Bills G."/>
            <person name="Bluhm B."/>
            <person name="Cannon C."/>
            <person name="Castanera R."/>
            <person name="Culley D."/>
            <person name="Daum C."/>
            <person name="Ezra D."/>
            <person name="Gonzalez J."/>
            <person name="Henrissat B."/>
            <person name="Kuo A."/>
            <person name="Liang C."/>
            <person name="Lipzen A."/>
            <person name="Lutzoni F."/>
            <person name="Magnuson J."/>
            <person name="Mondo S."/>
            <person name="Nolan M."/>
            <person name="Ohm R."/>
            <person name="Pangilinan J."/>
            <person name="Park H.-J."/>
            <person name="Ramirez L."/>
            <person name="Alfaro M."/>
            <person name="Sun H."/>
            <person name="Tritt A."/>
            <person name="Yoshinaga Y."/>
            <person name="Zwiers L.-H."/>
            <person name="Turgeon B."/>
            <person name="Goodwin S."/>
            <person name="Spatafora J."/>
            <person name="Crous P."/>
            <person name="Grigoriev I."/>
        </authorList>
    </citation>
    <scope>NUCLEOTIDE SEQUENCE</scope>
    <source>
        <strain evidence="2">CBS 207.26</strain>
    </source>
</reference>
<feature type="compositionally biased region" description="Polar residues" evidence="1">
    <location>
        <begin position="56"/>
        <end position="79"/>
    </location>
</feature>
<name>A0A6A6DK04_9PEZI</name>
<feature type="compositionally biased region" description="Polar residues" evidence="1">
    <location>
        <begin position="160"/>
        <end position="170"/>
    </location>
</feature>
<dbReference type="AlphaFoldDB" id="A0A6A6DK04"/>
<accession>A0A6A6DK04</accession>
<feature type="region of interest" description="Disordered" evidence="1">
    <location>
        <begin position="1"/>
        <end position="170"/>
    </location>
</feature>
<feature type="compositionally biased region" description="Polar residues" evidence="1">
    <location>
        <begin position="103"/>
        <end position="151"/>
    </location>
</feature>